<evidence type="ECO:0000313" key="7">
    <source>
        <dbReference type="EMBL" id="KAL0421803.1"/>
    </source>
</evidence>
<dbReference type="GO" id="GO:0006355">
    <property type="term" value="P:regulation of DNA-templated transcription"/>
    <property type="evidence" value="ECO:0007669"/>
    <property type="project" value="InterPro"/>
</dbReference>
<dbReference type="EMBL" id="JACGWN010000011">
    <property type="protein sequence ID" value="KAL0421803.1"/>
    <property type="molecule type" value="Genomic_DNA"/>
</dbReference>
<sequence length="200" mass="23287">MMGYSDFQGNDDEENEKVSGQALPSNAFISITTFDIYGKDVPHPSLLFHDSDHHDQYFFTRLKKANKHDRVYSRTSGKGVWAECGGEHMIFDTKRGLLGFWSVFRYEGQTNHEWLLKEYTLANKFKYSCVRMEYVDFVLCMVKRNPKVEVDPDRRSDWFLDKFFDDILKQRRSLSLKTSSSAVDPSHDSTVAEGTNDKRI</sequence>
<keyword evidence="2" id="KW-0238">DNA-binding</keyword>
<organism evidence="7">
    <name type="scientific">Sesamum latifolium</name>
    <dbReference type="NCBI Taxonomy" id="2727402"/>
    <lineage>
        <taxon>Eukaryota</taxon>
        <taxon>Viridiplantae</taxon>
        <taxon>Streptophyta</taxon>
        <taxon>Embryophyta</taxon>
        <taxon>Tracheophyta</taxon>
        <taxon>Spermatophyta</taxon>
        <taxon>Magnoliopsida</taxon>
        <taxon>eudicotyledons</taxon>
        <taxon>Gunneridae</taxon>
        <taxon>Pentapetalae</taxon>
        <taxon>asterids</taxon>
        <taxon>lamiids</taxon>
        <taxon>Lamiales</taxon>
        <taxon>Pedaliaceae</taxon>
        <taxon>Sesamum</taxon>
    </lineage>
</organism>
<keyword evidence="4" id="KW-0539">Nucleus</keyword>
<dbReference type="SUPFAM" id="SSF101941">
    <property type="entry name" value="NAC domain"/>
    <property type="match status" value="1"/>
</dbReference>
<dbReference type="InterPro" id="IPR036093">
    <property type="entry name" value="NAC_dom_sf"/>
</dbReference>
<reference evidence="7" key="1">
    <citation type="submission" date="2020-06" db="EMBL/GenBank/DDBJ databases">
        <authorList>
            <person name="Li T."/>
            <person name="Hu X."/>
            <person name="Zhang T."/>
            <person name="Song X."/>
            <person name="Zhang H."/>
            <person name="Dai N."/>
            <person name="Sheng W."/>
            <person name="Hou X."/>
            <person name="Wei L."/>
        </authorList>
    </citation>
    <scope>NUCLEOTIDE SEQUENCE</scope>
    <source>
        <strain evidence="7">KEN1</strain>
        <tissue evidence="7">Leaf</tissue>
    </source>
</reference>
<protein>
    <recommendedName>
        <fullName evidence="6">NAC domain-containing protein</fullName>
    </recommendedName>
</protein>
<comment type="caution">
    <text evidence="7">The sequence shown here is derived from an EMBL/GenBank/DDBJ whole genome shotgun (WGS) entry which is preliminary data.</text>
</comment>
<evidence type="ECO:0000259" key="6">
    <source>
        <dbReference type="PROSITE" id="PS51005"/>
    </source>
</evidence>
<dbReference type="PROSITE" id="PS51005">
    <property type="entry name" value="NAC"/>
    <property type="match status" value="1"/>
</dbReference>
<evidence type="ECO:0000256" key="3">
    <source>
        <dbReference type="ARBA" id="ARBA00023163"/>
    </source>
</evidence>
<reference evidence="7" key="2">
    <citation type="journal article" date="2024" name="Plant">
        <title>Genomic evolution and insights into agronomic trait innovations of Sesamum species.</title>
        <authorList>
            <person name="Miao H."/>
            <person name="Wang L."/>
            <person name="Qu L."/>
            <person name="Liu H."/>
            <person name="Sun Y."/>
            <person name="Le M."/>
            <person name="Wang Q."/>
            <person name="Wei S."/>
            <person name="Zheng Y."/>
            <person name="Lin W."/>
            <person name="Duan Y."/>
            <person name="Cao H."/>
            <person name="Xiong S."/>
            <person name="Wang X."/>
            <person name="Wei L."/>
            <person name="Li C."/>
            <person name="Ma Q."/>
            <person name="Ju M."/>
            <person name="Zhao R."/>
            <person name="Li G."/>
            <person name="Mu C."/>
            <person name="Tian Q."/>
            <person name="Mei H."/>
            <person name="Zhang T."/>
            <person name="Gao T."/>
            <person name="Zhang H."/>
        </authorList>
    </citation>
    <scope>NUCLEOTIDE SEQUENCE</scope>
    <source>
        <strain evidence="7">KEN1</strain>
    </source>
</reference>
<feature type="compositionally biased region" description="Polar residues" evidence="5">
    <location>
        <begin position="179"/>
        <end position="193"/>
    </location>
</feature>
<dbReference type="GO" id="GO:0003677">
    <property type="term" value="F:DNA binding"/>
    <property type="evidence" value="ECO:0007669"/>
    <property type="project" value="UniProtKB-KW"/>
</dbReference>
<proteinExistence type="predicted"/>
<accession>A0AAW2UYQ0</accession>
<evidence type="ECO:0000256" key="4">
    <source>
        <dbReference type="ARBA" id="ARBA00023242"/>
    </source>
</evidence>
<evidence type="ECO:0000256" key="5">
    <source>
        <dbReference type="SAM" id="MobiDB-lite"/>
    </source>
</evidence>
<dbReference type="AlphaFoldDB" id="A0AAW2UYQ0"/>
<gene>
    <name evidence="7" type="ORF">Slati_3203200</name>
</gene>
<feature type="region of interest" description="Disordered" evidence="5">
    <location>
        <begin position="179"/>
        <end position="200"/>
    </location>
</feature>
<dbReference type="Gene3D" id="2.170.150.80">
    <property type="entry name" value="NAC domain"/>
    <property type="match status" value="1"/>
</dbReference>
<evidence type="ECO:0000256" key="2">
    <source>
        <dbReference type="ARBA" id="ARBA00023125"/>
    </source>
</evidence>
<dbReference type="Pfam" id="PF02365">
    <property type="entry name" value="NAM"/>
    <property type="match status" value="1"/>
</dbReference>
<keyword evidence="1" id="KW-0805">Transcription regulation</keyword>
<feature type="domain" description="NAC" evidence="6">
    <location>
        <begin position="1"/>
        <end position="145"/>
    </location>
</feature>
<name>A0AAW2UYQ0_9LAMI</name>
<keyword evidence="3" id="KW-0804">Transcription</keyword>
<dbReference type="InterPro" id="IPR003441">
    <property type="entry name" value="NAC-dom"/>
</dbReference>
<evidence type="ECO:0000256" key="1">
    <source>
        <dbReference type="ARBA" id="ARBA00023015"/>
    </source>
</evidence>